<protein>
    <submittedName>
        <fullName evidence="1">Uncharacterized protein</fullName>
    </submittedName>
</protein>
<dbReference type="AlphaFoldDB" id="A0A1Q5SJN1"/>
<evidence type="ECO:0000313" key="1">
    <source>
        <dbReference type="EMBL" id="OKO88234.1"/>
    </source>
</evidence>
<proteinExistence type="predicted"/>
<gene>
    <name evidence="1" type="ORF">BRO54_3709</name>
</gene>
<dbReference type="Proteomes" id="UP000186030">
    <property type="component" value="Unassembled WGS sequence"/>
</dbReference>
<evidence type="ECO:0000313" key="2">
    <source>
        <dbReference type="Proteomes" id="UP000186030"/>
    </source>
</evidence>
<dbReference type="EMBL" id="MQMG01000080">
    <property type="protein sequence ID" value="OKO88234.1"/>
    <property type="molecule type" value="Genomic_DNA"/>
</dbReference>
<reference evidence="2" key="2">
    <citation type="submission" date="2017-01" db="EMBL/GenBank/DDBJ databases">
        <title>Genome sequencing and annotation of Geobacillus sp. 1017, a Hydrocarbon-Oxidizing Thermophilic Bacterium Isolated from a Heavy Oil Reservoir (China).</title>
        <authorList>
            <person name="Kadnikov V.V."/>
            <person name="Mardanov A.V."/>
            <person name="Poltaraus A.B."/>
            <person name="Sokolova D.S."/>
            <person name="Semenova E.M."/>
            <person name="Ravin N.V."/>
            <person name="Tourova T.P."/>
            <person name="Nazina T.N."/>
        </authorList>
    </citation>
    <scope>NUCLEOTIDE SEQUENCE [LARGE SCALE GENOMIC DNA]</scope>
    <source>
        <strain evidence="2">1017</strain>
    </source>
</reference>
<organism evidence="1 2">
    <name type="scientific">Geobacillus proteiniphilus</name>
    <dbReference type="NCBI Taxonomy" id="860353"/>
    <lineage>
        <taxon>Bacteria</taxon>
        <taxon>Bacillati</taxon>
        <taxon>Bacillota</taxon>
        <taxon>Bacilli</taxon>
        <taxon>Bacillales</taxon>
        <taxon>Anoxybacillaceae</taxon>
        <taxon>Geobacillus</taxon>
    </lineage>
</organism>
<dbReference type="RefSeq" id="WP_074044783.1">
    <property type="nucleotide sequence ID" value="NZ_MQMG01000080.1"/>
</dbReference>
<name>A0A1Q5SJN1_9BACL</name>
<comment type="caution">
    <text evidence="1">The sequence shown here is derived from an EMBL/GenBank/DDBJ whole genome shotgun (WGS) entry which is preliminary data.</text>
</comment>
<reference evidence="1 2" key="1">
    <citation type="submission" date="2016-11" db="EMBL/GenBank/DDBJ databases">
        <authorList>
            <person name="Kadnikov V."/>
            <person name="Nazina T."/>
        </authorList>
    </citation>
    <scope>NUCLEOTIDE SEQUENCE [LARGE SCALE GENOMIC DNA]</scope>
    <source>
        <strain evidence="1 2">1017</strain>
    </source>
</reference>
<sequence length="375" mass="44134">MNMLSFEHKKAIFRSFKQLQEKPISNNRVNYVYPESLQRGKILARELYPSGNGYVNAKYMDSEIIKKKGYNVDPRGWIKIENFSDQQLRELIEIAMMSMSGKRAEMIQTGENLNHDSNEIRQETSTSFERLVRSCLYNWLGYGNVNAPVWFIGVEEGGAEIWRHRTKTLEQSLEIRSKFHLQMDFRHVWEDLYNISLSSWTGPNVWRYIAAFILEIEGRDATVENINDYIFYTKQLGRESSNHFLGEMMPLPKPSKKSIKPYESIWNSVNDYYDEVANNRLSLIRKTIIENQNVKLLVSYDRTLTEMMLNYFSSTIEMVSTWNFQHEQYTLYKITFSNERSILMLSTPFFGNGRISYNGIRNAARRIINEGWVVL</sequence>
<accession>A0A1Q5SJN1</accession>